<dbReference type="RefSeq" id="WP_215375115.1">
    <property type="nucleotide sequence ID" value="NZ_JAGTIS010000006.1"/>
</dbReference>
<keyword evidence="2" id="KW-0479">Metal-binding</keyword>
<reference evidence="7 8" key="1">
    <citation type="submission" date="2021-04" db="EMBL/GenBank/DDBJ databases">
        <title>Pseudomonas boanensis sp. nov., a bacterium isolated from river water used for household purposes in Boane District, Mozambique.</title>
        <authorList>
            <person name="Nicklasson M."/>
            <person name="Martin-Rodriguez A.J."/>
            <person name="Thorell K."/>
            <person name="Neves L."/>
            <person name="Mussagy A."/>
            <person name="Rydberg H.A."/>
            <person name="Hernroth B."/>
            <person name="Svensson-Stadler L."/>
            <person name="Sjoling A."/>
        </authorList>
    </citation>
    <scope>NUCLEOTIDE SEQUENCE [LARGE SCALE GENOMIC DNA]</scope>
    <source>
        <strain evidence="7 8">DB1</strain>
    </source>
</reference>
<evidence type="ECO:0000256" key="3">
    <source>
        <dbReference type="ARBA" id="ARBA00022737"/>
    </source>
</evidence>
<name>A0ABS5XID3_9GAMM</name>
<evidence type="ECO:0000313" key="8">
    <source>
        <dbReference type="Proteomes" id="UP001519667"/>
    </source>
</evidence>
<evidence type="ECO:0000313" key="7">
    <source>
        <dbReference type="EMBL" id="MBT8767048.1"/>
    </source>
</evidence>
<proteinExistence type="predicted"/>
<keyword evidence="3" id="KW-0677">Repeat</keyword>
<keyword evidence="5" id="KW-0411">Iron-sulfur</keyword>
<evidence type="ECO:0000256" key="1">
    <source>
        <dbReference type="ARBA" id="ARBA00022485"/>
    </source>
</evidence>
<sequence>MANPIDSTREGNLEAPTRHPLGWEAPEFWDHSALEAEQERIFDICHGCRRCVSLCHAFPTLFDLVDSSDTLEVDGVAKADYKKVTEQCYLCDLCYQTKCPYTPPHPWNVDFPHLMLRGKAVEFREHGASLSARILSNTRAVGRVASVPVVVQTVNAVNRNPTVRKLLEKTMDVDALARVPTYHSPSARTRLKTLDGAGTPQAAGRTRGKVALFTTCYCDHSDPGVVEDLAAVLKHNAIPTRLVERESCCGMPKLELGDLETVRKYKEYNIPVLARMAREGWDLIAAMPSCVLMFKQELPLMFPDDEDVALVQQRFFDPFEYLHERHRAGLLKTDFKTALGKVAWQVACHQRVQKIGPKTREILQLVPGTEVVTLERCSGHDGTYGVKHKSYALSRKLARPVEKLVAQTQPEHFTSDCPMAGGHIAHGLGDKPAAEHPLCLLRKAYGI</sequence>
<evidence type="ECO:0000259" key="6">
    <source>
        <dbReference type="Pfam" id="PF02754"/>
    </source>
</evidence>
<dbReference type="Proteomes" id="UP001519667">
    <property type="component" value="Unassembled WGS sequence"/>
</dbReference>
<dbReference type="EMBL" id="JAGTIS010000006">
    <property type="protein sequence ID" value="MBT8767048.1"/>
    <property type="molecule type" value="Genomic_DNA"/>
</dbReference>
<gene>
    <name evidence="7" type="ORF">J7302_13090</name>
</gene>
<evidence type="ECO:0000256" key="2">
    <source>
        <dbReference type="ARBA" id="ARBA00022723"/>
    </source>
</evidence>
<dbReference type="PANTHER" id="PTHR32479:SF19">
    <property type="entry name" value="ANAEROBIC GLYCEROL-3-PHOSPHATE DEHYDROGENASE SUBUNIT C"/>
    <property type="match status" value="1"/>
</dbReference>
<keyword evidence="8" id="KW-1185">Reference proteome</keyword>
<feature type="domain" description="Cysteine-rich" evidence="6">
    <location>
        <begin position="210"/>
        <end position="295"/>
    </location>
</feature>
<keyword evidence="4" id="KW-0408">Iron</keyword>
<dbReference type="Pfam" id="PF02754">
    <property type="entry name" value="CCG"/>
    <property type="match status" value="2"/>
</dbReference>
<comment type="caution">
    <text evidence="7">The sequence shown here is derived from an EMBL/GenBank/DDBJ whole genome shotgun (WGS) entry which is preliminary data.</text>
</comment>
<keyword evidence="1" id="KW-0004">4Fe-4S</keyword>
<dbReference type="InterPro" id="IPR004017">
    <property type="entry name" value="Cys_rich_dom"/>
</dbReference>
<feature type="domain" description="Cysteine-rich" evidence="6">
    <location>
        <begin position="342"/>
        <end position="418"/>
    </location>
</feature>
<evidence type="ECO:0000256" key="5">
    <source>
        <dbReference type="ARBA" id="ARBA00023014"/>
    </source>
</evidence>
<dbReference type="PANTHER" id="PTHR32479">
    <property type="entry name" value="GLYCOLATE OXIDASE IRON-SULFUR SUBUNIT"/>
    <property type="match status" value="1"/>
</dbReference>
<protein>
    <recommendedName>
        <fullName evidence="6">Cysteine-rich domain-containing protein</fullName>
    </recommendedName>
</protein>
<accession>A0ABS5XID3</accession>
<evidence type="ECO:0000256" key="4">
    <source>
        <dbReference type="ARBA" id="ARBA00023004"/>
    </source>
</evidence>
<organism evidence="7 8">
    <name type="scientific">Metapseudomonas boanensis</name>
    <dbReference type="NCBI Taxonomy" id="2822138"/>
    <lineage>
        <taxon>Bacteria</taxon>
        <taxon>Pseudomonadati</taxon>
        <taxon>Pseudomonadota</taxon>
        <taxon>Gammaproteobacteria</taxon>
        <taxon>Pseudomonadales</taxon>
        <taxon>Pseudomonadaceae</taxon>
        <taxon>Metapseudomonas</taxon>
    </lineage>
</organism>